<dbReference type="InterPro" id="IPR004165">
    <property type="entry name" value="CoA_trans_fam_I"/>
</dbReference>
<dbReference type="Pfam" id="PF01144">
    <property type="entry name" value="CoA_trans"/>
    <property type="match status" value="1"/>
</dbReference>
<evidence type="ECO:0000313" key="4">
    <source>
        <dbReference type="Proteomes" id="UP001595772"/>
    </source>
</evidence>
<dbReference type="EMBL" id="JBHSAO010000011">
    <property type="protein sequence ID" value="MFC4025290.1"/>
    <property type="molecule type" value="Genomic_DNA"/>
</dbReference>
<accession>A0ABV8H055</accession>
<dbReference type="InterPro" id="IPR037171">
    <property type="entry name" value="NagB/RpiA_transferase-like"/>
</dbReference>
<dbReference type="PANTHER" id="PTHR13707">
    <property type="entry name" value="KETOACID-COENZYME A TRANSFERASE"/>
    <property type="match status" value="1"/>
</dbReference>
<sequence>MLSQSKKVIIAKRIAEELEEGSIVNLGVGIPTKIPDYLDGKNVHLHSENGLIGIGPKPSKENLNMDLISASKNPITMEKGAAIFDSASSFAMIRGGHIDVAVLGILQVDKFGEISNWSIPGEPILGVGGAIDLIAGANKIYLASIHQSKYGEPKLIEKLTYPSSGVRRADKLFTEHAVFRFTEEGPELIEIISDISLEELFEITGTDFTVNLPERHRTQIN</sequence>
<evidence type="ECO:0000313" key="3">
    <source>
        <dbReference type="EMBL" id="MFC4025290.1"/>
    </source>
</evidence>
<comment type="caution">
    <text evidence="3">The sequence shown here is derived from an EMBL/GenBank/DDBJ whole genome shotgun (WGS) entry which is preliminary data.</text>
</comment>
<comment type="similarity">
    <text evidence="1">Belongs to the 3-oxoacid CoA-transferase subunit B family.</text>
</comment>
<keyword evidence="4" id="KW-1185">Reference proteome</keyword>
<reference evidence="4" key="1">
    <citation type="journal article" date="2019" name="Int. J. Syst. Evol. Microbiol.">
        <title>The Global Catalogue of Microorganisms (GCM) 10K type strain sequencing project: providing services to taxonomists for standard genome sequencing and annotation.</title>
        <authorList>
            <consortium name="The Broad Institute Genomics Platform"/>
            <consortium name="The Broad Institute Genome Sequencing Center for Infectious Disease"/>
            <person name="Wu L."/>
            <person name="Ma J."/>
        </authorList>
    </citation>
    <scope>NUCLEOTIDE SEQUENCE [LARGE SCALE GENOMIC DNA]</scope>
    <source>
        <strain evidence="4">IBRC-M 10703</strain>
    </source>
</reference>
<dbReference type="InterPro" id="IPR004164">
    <property type="entry name" value="CoA_transf_AS"/>
</dbReference>
<evidence type="ECO:0000256" key="2">
    <source>
        <dbReference type="ARBA" id="ARBA00022679"/>
    </source>
</evidence>
<dbReference type="NCBIfam" id="TIGR02428">
    <property type="entry name" value="pcaJ_scoB_fam"/>
    <property type="match status" value="1"/>
</dbReference>
<keyword evidence="2" id="KW-0808">Transferase</keyword>
<dbReference type="PROSITE" id="PS01274">
    <property type="entry name" value="COA_TRANSF_2"/>
    <property type="match status" value="1"/>
</dbReference>
<dbReference type="Gene3D" id="3.40.1080.10">
    <property type="entry name" value="Glutaconate Coenzyme A-transferase"/>
    <property type="match status" value="1"/>
</dbReference>
<name>A0ABV8H055_9BACI</name>
<organism evidence="3 4">
    <name type="scientific">Oceanobacillus longus</name>
    <dbReference type="NCBI Taxonomy" id="930120"/>
    <lineage>
        <taxon>Bacteria</taxon>
        <taxon>Bacillati</taxon>
        <taxon>Bacillota</taxon>
        <taxon>Bacilli</taxon>
        <taxon>Bacillales</taxon>
        <taxon>Bacillaceae</taxon>
        <taxon>Oceanobacillus</taxon>
    </lineage>
</organism>
<proteinExistence type="inferred from homology"/>
<dbReference type="SUPFAM" id="SSF100950">
    <property type="entry name" value="NagB/RpiA/CoA transferase-like"/>
    <property type="match status" value="1"/>
</dbReference>
<dbReference type="SMART" id="SM00882">
    <property type="entry name" value="CoA_trans"/>
    <property type="match status" value="1"/>
</dbReference>
<dbReference type="PANTHER" id="PTHR13707:SF57">
    <property type="entry name" value="SUCCINYL-COA:3-KETOACID COENZYME A TRANSFERASE SUBUNIT B-RELATED"/>
    <property type="match status" value="1"/>
</dbReference>
<dbReference type="InterPro" id="IPR012791">
    <property type="entry name" value="3-oxoacid_CoA-transf_B"/>
</dbReference>
<evidence type="ECO:0000256" key="1">
    <source>
        <dbReference type="ARBA" id="ARBA00007047"/>
    </source>
</evidence>
<dbReference type="Proteomes" id="UP001595772">
    <property type="component" value="Unassembled WGS sequence"/>
</dbReference>
<protein>
    <submittedName>
        <fullName evidence="3">3-oxoacid CoA-transferase subunit B</fullName>
    </submittedName>
</protein>
<dbReference type="RefSeq" id="WP_379497776.1">
    <property type="nucleotide sequence ID" value="NZ_JBHSAO010000011.1"/>
</dbReference>
<gene>
    <name evidence="3" type="ORF">ACFOUV_15950</name>
</gene>